<dbReference type="InterPro" id="IPR010352">
    <property type="entry name" value="DUF945"/>
</dbReference>
<accession>A0A0J1HIM0</accession>
<dbReference type="Proteomes" id="UP000035909">
    <property type="component" value="Unassembled WGS sequence"/>
</dbReference>
<name>A0A0J1HIM0_9GAMM</name>
<protein>
    <recommendedName>
        <fullName evidence="3">DUF945 domain-containing protein</fullName>
    </recommendedName>
</protein>
<reference evidence="1 2" key="1">
    <citation type="submission" date="2015-05" db="EMBL/GenBank/DDBJ databases">
        <title>Photobacterium galathea sp. nov.</title>
        <authorList>
            <person name="Machado H."/>
            <person name="Gram L."/>
        </authorList>
    </citation>
    <scope>NUCLEOTIDE SEQUENCE [LARGE SCALE GENOMIC DNA]</scope>
    <source>
        <strain evidence="1 2">DSM 22954</strain>
    </source>
</reference>
<dbReference type="Pfam" id="PF06097">
    <property type="entry name" value="DUF945"/>
    <property type="match status" value="1"/>
</dbReference>
<sequence>MLKKIGAVGGAVALVLCWPLATGQIGERIYLDTLGQYDNPYLTVTNDSYDRGYLTSEVVSKVVFKDELKAIFEDEGLPTEWYFKHHVSHGVTGISSTSELMVNDDIKPVIKQLWGENAIPVAFTTQTAITRSTDFTFTMNPIKVDNLNGNRADVAAFVMTGSVNADGAGEFYYKLPTASLTTVASEEMQLEGLEGSGKGRLDRQFWIGSQNLSLNSVSFKDLSAEKSVDINRISIDMNNVLSEPAEKGASPILTNTNQVTVGNLTSLDGEQYKDFNFQLSFAGLDYPAISRLGELSERFEQQMTEDQVREAAEALDELVAKGLTFSISDLSVMTPQGSVKSHLSLTVSPGLERASENMARIAENVTGDIQLSLPVELVEADPVLSERATMMEQSSIVERNETHYLLNMKIDGDKIILASGDQLPLAMLFMLFM</sequence>
<dbReference type="RefSeq" id="WP_047883417.1">
    <property type="nucleotide sequence ID" value="NZ_CP071325.1"/>
</dbReference>
<evidence type="ECO:0000313" key="1">
    <source>
        <dbReference type="EMBL" id="KLV11459.1"/>
    </source>
</evidence>
<gene>
    <name evidence="1" type="ORF">ABT57_01520</name>
</gene>
<evidence type="ECO:0008006" key="3">
    <source>
        <dbReference type="Google" id="ProtNLM"/>
    </source>
</evidence>
<dbReference type="EMBL" id="LDOU01000002">
    <property type="protein sequence ID" value="KLV11459.1"/>
    <property type="molecule type" value="Genomic_DNA"/>
</dbReference>
<proteinExistence type="predicted"/>
<dbReference type="STRING" id="320778.ABT57_01520"/>
<evidence type="ECO:0000313" key="2">
    <source>
        <dbReference type="Proteomes" id="UP000035909"/>
    </source>
</evidence>
<comment type="caution">
    <text evidence="1">The sequence shown here is derived from an EMBL/GenBank/DDBJ whole genome shotgun (WGS) entry which is preliminary data.</text>
</comment>
<dbReference type="AlphaFoldDB" id="A0A0J1HIM0"/>
<keyword evidence="2" id="KW-1185">Reference proteome</keyword>
<organism evidence="1 2">
    <name type="scientific">Photobacterium ganghwense</name>
    <dbReference type="NCBI Taxonomy" id="320778"/>
    <lineage>
        <taxon>Bacteria</taxon>
        <taxon>Pseudomonadati</taxon>
        <taxon>Pseudomonadota</taxon>
        <taxon>Gammaproteobacteria</taxon>
        <taxon>Vibrionales</taxon>
        <taxon>Vibrionaceae</taxon>
        <taxon>Photobacterium</taxon>
    </lineage>
</organism>
<dbReference type="OrthoDB" id="5915128at2"/>
<dbReference type="PATRIC" id="fig|320778.3.peg.322"/>